<evidence type="ECO:0000256" key="2">
    <source>
        <dbReference type="ARBA" id="ARBA00007430"/>
    </source>
</evidence>
<dbReference type="PANTHER" id="PTHR30250">
    <property type="entry name" value="PST FAMILY PREDICTED COLANIC ACID TRANSPORTER"/>
    <property type="match status" value="1"/>
</dbReference>
<reference evidence="9" key="1">
    <citation type="submission" date="2013-08" db="EMBL/GenBank/DDBJ databases">
        <title>Intrasporangium oryzae NRRL B-24470.</title>
        <authorList>
            <person name="Liu H."/>
            <person name="Wang G."/>
        </authorList>
    </citation>
    <scope>NUCLEOTIDE SEQUENCE [LARGE SCALE GENOMIC DNA]</scope>
    <source>
        <strain evidence="9">Q5-1</strain>
    </source>
</reference>
<evidence type="ECO:0000256" key="4">
    <source>
        <dbReference type="ARBA" id="ARBA00022692"/>
    </source>
</evidence>
<proteinExistence type="inferred from homology"/>
<dbReference type="InterPro" id="IPR050833">
    <property type="entry name" value="Poly_Biosynth_Transport"/>
</dbReference>
<comment type="caution">
    <text evidence="8">The sequence shown here is derived from an EMBL/GenBank/DDBJ whole genome shotgun (WGS) entry which is preliminary data.</text>
</comment>
<dbReference type="EMBL" id="AWQS01000361">
    <property type="protein sequence ID" value="EWT04008.1"/>
    <property type="molecule type" value="Genomic_DNA"/>
</dbReference>
<dbReference type="AlphaFoldDB" id="W9GGT5"/>
<protein>
    <submittedName>
        <fullName evidence="8">Polysaccharide biosynthesis protein</fullName>
    </submittedName>
</protein>
<dbReference type="Pfam" id="PF13440">
    <property type="entry name" value="Polysacc_synt_3"/>
    <property type="match status" value="1"/>
</dbReference>
<feature type="transmembrane region" description="Helical" evidence="7">
    <location>
        <begin position="467"/>
        <end position="494"/>
    </location>
</feature>
<gene>
    <name evidence="8" type="ORF">N864_16575</name>
</gene>
<feature type="transmembrane region" description="Helical" evidence="7">
    <location>
        <begin position="71"/>
        <end position="88"/>
    </location>
</feature>
<feature type="transmembrane region" description="Helical" evidence="7">
    <location>
        <begin position="354"/>
        <end position="374"/>
    </location>
</feature>
<feature type="transmembrane region" description="Helical" evidence="7">
    <location>
        <begin position="443"/>
        <end position="461"/>
    </location>
</feature>
<feature type="transmembrane region" description="Helical" evidence="7">
    <location>
        <begin position="171"/>
        <end position="193"/>
    </location>
</feature>
<evidence type="ECO:0000256" key="3">
    <source>
        <dbReference type="ARBA" id="ARBA00022475"/>
    </source>
</evidence>
<evidence type="ECO:0000313" key="9">
    <source>
        <dbReference type="Proteomes" id="UP000019494"/>
    </source>
</evidence>
<evidence type="ECO:0000256" key="1">
    <source>
        <dbReference type="ARBA" id="ARBA00004651"/>
    </source>
</evidence>
<dbReference type="Proteomes" id="UP000019494">
    <property type="component" value="Unassembled WGS sequence"/>
</dbReference>
<keyword evidence="6 7" id="KW-0472">Membrane</keyword>
<dbReference type="PATRIC" id="fig|584657.3.peg.4107"/>
<feature type="transmembrane region" description="Helical" evidence="7">
    <location>
        <begin position="386"/>
        <end position="405"/>
    </location>
</feature>
<comment type="similarity">
    <text evidence="2">Belongs to the polysaccharide synthase family.</text>
</comment>
<sequence>MTVPALGTLGRAVRYFRPPQGDPLVQDGLGNGLRGRSARGAASTMAGQALRFILQTGSTVLLARLITPDEYGLVGMVLALIGIGDALMNLGLSQATVQRREVTQDQVTFFFWLQATVGAALTLATIGLSWSLAEFYGRDQLVPVTMALGATFLVNGLSAQHQAILTRQMRFGVLSTIDVLGLFLGIVAAIIIAVLGAGVWALVALSLSVPLVRLVMSWSSSGWAPGPPRRCPGVWPMVRFGLNLTFTNALDYTAQNIDNVLLGRVYGAGTVGLYSRAYNLLLLPIRQVTAPIARVAVPVLSYLMSQPDRYRRFFTTALSGTAYLSIPGICFLAAMSHEVVAIMLGRQWSGATPIFQVLAIGGVMVSLRSTNGWLFVSSGQTGRQAIWALVNRPVIIAGIVCGLPWGAVGVAWGFVLAHGVLFVPSFAYSVRNTPVRLPDIWSSVWRPCVLGAAVYLTGVIVHERISAAVWIVGLVGLLASASVLGVAALLWSAVRRDVRELKSAILSRQTRVNEHAQQTVNR</sequence>
<organism evidence="8 9">
    <name type="scientific">Intrasporangium chromatireducens Q5-1</name>
    <dbReference type="NCBI Taxonomy" id="584657"/>
    <lineage>
        <taxon>Bacteria</taxon>
        <taxon>Bacillati</taxon>
        <taxon>Actinomycetota</taxon>
        <taxon>Actinomycetes</taxon>
        <taxon>Micrococcales</taxon>
        <taxon>Intrasporangiaceae</taxon>
        <taxon>Intrasporangium</taxon>
    </lineage>
</organism>
<feature type="transmembrane region" description="Helical" evidence="7">
    <location>
        <begin position="141"/>
        <end position="159"/>
    </location>
</feature>
<feature type="transmembrane region" description="Helical" evidence="7">
    <location>
        <begin position="313"/>
        <end position="334"/>
    </location>
</feature>
<dbReference type="RefSeq" id="WP_051518889.1">
    <property type="nucleotide sequence ID" value="NZ_AWQS01000361.1"/>
</dbReference>
<keyword evidence="9" id="KW-1185">Reference proteome</keyword>
<evidence type="ECO:0000256" key="7">
    <source>
        <dbReference type="SAM" id="Phobius"/>
    </source>
</evidence>
<evidence type="ECO:0000313" key="8">
    <source>
        <dbReference type="EMBL" id="EWT04008.1"/>
    </source>
</evidence>
<dbReference type="PANTHER" id="PTHR30250:SF10">
    <property type="entry name" value="LIPOPOLYSACCHARIDE BIOSYNTHESIS PROTEIN WZXC"/>
    <property type="match status" value="1"/>
</dbReference>
<keyword evidence="3" id="KW-1003">Cell membrane</keyword>
<evidence type="ECO:0000256" key="5">
    <source>
        <dbReference type="ARBA" id="ARBA00022989"/>
    </source>
</evidence>
<dbReference type="CDD" id="cd13127">
    <property type="entry name" value="MATE_tuaB_like"/>
    <property type="match status" value="1"/>
</dbReference>
<feature type="transmembrane region" description="Helical" evidence="7">
    <location>
        <begin position="109"/>
        <end position="129"/>
    </location>
</feature>
<comment type="subcellular location">
    <subcellularLocation>
        <location evidence="1">Cell membrane</location>
        <topology evidence="1">Multi-pass membrane protein</topology>
    </subcellularLocation>
</comment>
<dbReference type="GO" id="GO:0005886">
    <property type="term" value="C:plasma membrane"/>
    <property type="evidence" value="ECO:0007669"/>
    <property type="project" value="UniProtKB-SubCell"/>
</dbReference>
<keyword evidence="5 7" id="KW-1133">Transmembrane helix</keyword>
<evidence type="ECO:0000256" key="6">
    <source>
        <dbReference type="ARBA" id="ARBA00023136"/>
    </source>
</evidence>
<keyword evidence="4 7" id="KW-0812">Transmembrane</keyword>
<name>W9GGT5_9MICO</name>
<accession>W9GGT5</accession>